<protein>
    <submittedName>
        <fullName evidence="2">Uncharacterized protein</fullName>
    </submittedName>
</protein>
<dbReference type="EMBL" id="JACGWS010000017">
    <property type="protein sequence ID" value="MBC8757214.1"/>
    <property type="molecule type" value="Genomic_DNA"/>
</dbReference>
<comment type="caution">
    <text evidence="2">The sequence shown here is derived from an EMBL/GenBank/DDBJ whole genome shotgun (WGS) entry which is preliminary data.</text>
</comment>
<dbReference type="RefSeq" id="WP_187564257.1">
    <property type="nucleotide sequence ID" value="NZ_JACGWS010000017.1"/>
</dbReference>
<dbReference type="Proteomes" id="UP000619238">
    <property type="component" value="Unassembled WGS sequence"/>
</dbReference>
<feature type="coiled-coil region" evidence="1">
    <location>
        <begin position="1"/>
        <end position="35"/>
    </location>
</feature>
<sequence>MTNQKEVNKVLLKELKQKKSELEKYKRDFEIEKNIKNGLYFFILTNELYDLLRKFSKTNDYQKEDYQIKSLEFLIENLA</sequence>
<reference evidence="2 3" key="1">
    <citation type="submission" date="2020-07" db="EMBL/GenBank/DDBJ databases">
        <title>Description of Kordia aestuariivivens sp. nov., isolated from a tidal flat.</title>
        <authorList>
            <person name="Park S."/>
            <person name="Yoon J.-H."/>
        </authorList>
    </citation>
    <scope>NUCLEOTIDE SEQUENCE [LARGE SCALE GENOMIC DNA]</scope>
    <source>
        <strain evidence="2 3">YSTF-M3</strain>
    </source>
</reference>
<keyword evidence="3" id="KW-1185">Reference proteome</keyword>
<gene>
    <name evidence="2" type="ORF">H2O64_21270</name>
</gene>
<keyword evidence="1" id="KW-0175">Coiled coil</keyword>
<evidence type="ECO:0000313" key="3">
    <source>
        <dbReference type="Proteomes" id="UP000619238"/>
    </source>
</evidence>
<proteinExistence type="predicted"/>
<evidence type="ECO:0000313" key="2">
    <source>
        <dbReference type="EMBL" id="MBC8757214.1"/>
    </source>
</evidence>
<accession>A0ABR7QF68</accession>
<name>A0ABR7QF68_9FLAO</name>
<evidence type="ECO:0000256" key="1">
    <source>
        <dbReference type="SAM" id="Coils"/>
    </source>
</evidence>
<organism evidence="2 3">
    <name type="scientific">Kordia aestuariivivens</name>
    <dbReference type="NCBI Taxonomy" id="2759037"/>
    <lineage>
        <taxon>Bacteria</taxon>
        <taxon>Pseudomonadati</taxon>
        <taxon>Bacteroidota</taxon>
        <taxon>Flavobacteriia</taxon>
        <taxon>Flavobacteriales</taxon>
        <taxon>Flavobacteriaceae</taxon>
        <taxon>Kordia</taxon>
    </lineage>
</organism>